<accession>A0AA39H2U7</accession>
<evidence type="ECO:0000313" key="1">
    <source>
        <dbReference type="EMBL" id="KAK0397754.1"/>
    </source>
</evidence>
<gene>
    <name evidence="1" type="ORF">QR680_002254</name>
</gene>
<name>A0AA39H2U7_9BILA</name>
<dbReference type="EMBL" id="JAUCMV010000005">
    <property type="protein sequence ID" value="KAK0397754.1"/>
    <property type="molecule type" value="Genomic_DNA"/>
</dbReference>
<proteinExistence type="predicted"/>
<sequence length="139" mass="16174">MLKRTKHVREIAQCVDSFCIIHDEVHCDRGARRQSVVSHPTHEIRRYGAQCYSRPPSPNQARGAREFFGEEGRVQFGRIGIEMFLFICDAILAKPKQLFRSIVGRRTQPIVPKMFTKALIRVFTPKVNRNRRQDNELLP</sequence>
<protein>
    <submittedName>
        <fullName evidence="1">Uncharacterized protein</fullName>
    </submittedName>
</protein>
<dbReference type="AlphaFoldDB" id="A0AA39H2U7"/>
<evidence type="ECO:0000313" key="2">
    <source>
        <dbReference type="Proteomes" id="UP001175271"/>
    </source>
</evidence>
<reference evidence="1" key="1">
    <citation type="submission" date="2023-06" db="EMBL/GenBank/DDBJ databases">
        <title>Genomic analysis of the entomopathogenic nematode Steinernema hermaphroditum.</title>
        <authorList>
            <person name="Schwarz E.M."/>
            <person name="Heppert J.K."/>
            <person name="Baniya A."/>
            <person name="Schwartz H.T."/>
            <person name="Tan C.-H."/>
            <person name="Antoshechkin I."/>
            <person name="Sternberg P.W."/>
            <person name="Goodrich-Blair H."/>
            <person name="Dillman A.R."/>
        </authorList>
    </citation>
    <scope>NUCLEOTIDE SEQUENCE</scope>
    <source>
        <strain evidence="1">PS9179</strain>
        <tissue evidence="1">Whole animal</tissue>
    </source>
</reference>
<keyword evidence="2" id="KW-1185">Reference proteome</keyword>
<comment type="caution">
    <text evidence="1">The sequence shown here is derived from an EMBL/GenBank/DDBJ whole genome shotgun (WGS) entry which is preliminary data.</text>
</comment>
<dbReference type="Proteomes" id="UP001175271">
    <property type="component" value="Unassembled WGS sequence"/>
</dbReference>
<organism evidence="1 2">
    <name type="scientific">Steinernema hermaphroditum</name>
    <dbReference type="NCBI Taxonomy" id="289476"/>
    <lineage>
        <taxon>Eukaryota</taxon>
        <taxon>Metazoa</taxon>
        <taxon>Ecdysozoa</taxon>
        <taxon>Nematoda</taxon>
        <taxon>Chromadorea</taxon>
        <taxon>Rhabditida</taxon>
        <taxon>Tylenchina</taxon>
        <taxon>Panagrolaimomorpha</taxon>
        <taxon>Strongyloidoidea</taxon>
        <taxon>Steinernematidae</taxon>
        <taxon>Steinernema</taxon>
    </lineage>
</organism>